<reference evidence="2" key="1">
    <citation type="journal article" date="2019" name="Emerg. Microbes Infect.">
        <title>Comprehensive subspecies identification of 175 nontuberculous mycobacteria species based on 7547 genomic profiles.</title>
        <authorList>
            <person name="Matsumoto Y."/>
            <person name="Kinjo T."/>
            <person name="Motooka D."/>
            <person name="Nabeya D."/>
            <person name="Jung N."/>
            <person name="Uechi K."/>
            <person name="Horii T."/>
            <person name="Iida T."/>
            <person name="Fujita J."/>
            <person name="Nakamura S."/>
        </authorList>
    </citation>
    <scope>NUCLEOTIDE SEQUENCE [LARGE SCALE GENOMIC DNA]</scope>
    <source>
        <strain evidence="2">JCM 13671</strain>
    </source>
</reference>
<name>A0A7I7Y293_9MYCO</name>
<dbReference type="Proteomes" id="UP000466931">
    <property type="component" value="Chromosome"/>
</dbReference>
<accession>A0A7I7Y293</accession>
<organism evidence="2 3">
    <name type="scientific">Mycolicibacterium confluentis</name>
    <dbReference type="NCBI Taxonomy" id="28047"/>
    <lineage>
        <taxon>Bacteria</taxon>
        <taxon>Bacillati</taxon>
        <taxon>Actinomycetota</taxon>
        <taxon>Actinomycetes</taxon>
        <taxon>Mycobacteriales</taxon>
        <taxon>Mycobacteriaceae</taxon>
        <taxon>Mycolicibacterium</taxon>
    </lineage>
</organism>
<keyword evidence="3" id="KW-1185">Reference proteome</keyword>
<protein>
    <submittedName>
        <fullName evidence="2">Uncharacterized protein</fullName>
    </submittedName>
</protein>
<evidence type="ECO:0000313" key="2">
    <source>
        <dbReference type="EMBL" id="BBZ35444.1"/>
    </source>
</evidence>
<gene>
    <name evidence="2" type="ORF">MCNF_40490</name>
</gene>
<proteinExistence type="predicted"/>
<feature type="compositionally biased region" description="Low complexity" evidence="1">
    <location>
        <begin position="362"/>
        <end position="372"/>
    </location>
</feature>
<dbReference type="OrthoDB" id="4761540at2"/>
<dbReference type="EMBL" id="AP022612">
    <property type="protein sequence ID" value="BBZ35444.1"/>
    <property type="molecule type" value="Genomic_DNA"/>
</dbReference>
<dbReference type="AlphaFoldDB" id="A0A7I7Y293"/>
<reference evidence="2" key="2">
    <citation type="submission" date="2020-02" db="EMBL/GenBank/DDBJ databases">
        <authorList>
            <person name="Matsumoto Y."/>
            <person name="Motooka D."/>
            <person name="Nakamura S."/>
        </authorList>
    </citation>
    <scope>NUCLEOTIDE SEQUENCE</scope>
    <source>
        <strain evidence="2">JCM 13671</strain>
    </source>
</reference>
<feature type="compositionally biased region" description="Basic and acidic residues" evidence="1">
    <location>
        <begin position="390"/>
        <end position="444"/>
    </location>
</feature>
<feature type="compositionally biased region" description="Low complexity" evidence="1">
    <location>
        <begin position="445"/>
        <end position="456"/>
    </location>
</feature>
<sequence length="456" mass="45313">MNVSARSYLTAGVAFVGASAIALTPLVTPTLPEVQIPSLHAVASDVALMTNPIDRWIEVFGATALNVEELIAYVASAPAPVAGQLLANAIGNAQHIFTGLGVAAEQIVGGIASVPAALQAAVASLMAGDIETAVSDLLNPVLGVGLGALLVLQPFLEVGQSMVGNAAAFINTLIAPETVLFLSLALGGALISPINALAHTAQEVFDGIKNLDPVAVVNAVLNVPADLFNAVVNGYGNINFMGIAIPAPGLLDMSRGLNGGLAANLQNLREYLAIALGWNPAPAEGERVAAMTTAEVADDSVAAVPDLGKSAIALNVSVTDSEGAAPAADPAAGSVETPETPAAPVVDAADLGAGSGAGSGGAAPSESSSDNGSVGGSDSGSLGDGAAEAPAKDLKADRQAKREAAKADRDAVKADRQAKRDAAKAERQAQRDAAKAERQAKRDSAGSQADTADAAA</sequence>
<dbReference type="RefSeq" id="WP_085156039.1">
    <property type="nucleotide sequence ID" value="NZ_AP022612.1"/>
</dbReference>
<evidence type="ECO:0000313" key="3">
    <source>
        <dbReference type="Proteomes" id="UP000466931"/>
    </source>
</evidence>
<evidence type="ECO:0000256" key="1">
    <source>
        <dbReference type="SAM" id="MobiDB-lite"/>
    </source>
</evidence>
<feature type="region of interest" description="Disordered" evidence="1">
    <location>
        <begin position="348"/>
        <end position="456"/>
    </location>
</feature>